<gene>
    <name evidence="1" type="ORF">GJU42_04180</name>
</gene>
<dbReference type="Proteomes" id="UP000468990">
    <property type="component" value="Unassembled WGS sequence"/>
</dbReference>
<name>A0ABW9Q2Z2_9FLAO</name>
<comment type="caution">
    <text evidence="1">The sequence shown here is derived from an EMBL/GenBank/DDBJ whole genome shotgun (WGS) entry which is preliminary data.</text>
</comment>
<dbReference type="RefSeq" id="WP_142450696.1">
    <property type="nucleotide sequence ID" value="NZ_FXTA01000002.1"/>
</dbReference>
<keyword evidence="2" id="KW-1185">Reference proteome</keyword>
<dbReference type="EMBL" id="WKKG01000001">
    <property type="protein sequence ID" value="MRX67154.1"/>
    <property type="molecule type" value="Genomic_DNA"/>
</dbReference>
<evidence type="ECO:0000313" key="2">
    <source>
        <dbReference type="Proteomes" id="UP000468990"/>
    </source>
</evidence>
<accession>A0ABW9Q2Z2</accession>
<sequence length="99" mass="11194">MSSSTKIGEFLDGVTYEDFSFVEMTNFGELESKTEFFNKYLTGFGNLLGYENIIIQKRLFTPNALAPIVVEILLCLVSLTRHKRLKRIAGLAPKKSTNK</sequence>
<reference evidence="1 2" key="1">
    <citation type="submission" date="2019-11" db="EMBL/GenBank/DDBJ databases">
        <title>Flavobacterium resistens genome.</title>
        <authorList>
            <person name="Wilson V.M."/>
            <person name="Newman J.D."/>
        </authorList>
    </citation>
    <scope>NUCLEOTIDE SEQUENCE [LARGE SCALE GENOMIC DNA]</scope>
    <source>
        <strain evidence="1 2">DSM 19382</strain>
    </source>
</reference>
<proteinExistence type="predicted"/>
<protein>
    <submittedName>
        <fullName evidence="1">Uncharacterized protein</fullName>
    </submittedName>
</protein>
<organism evidence="1 2">
    <name type="scientific">Flavobacterium resistens</name>
    <dbReference type="NCBI Taxonomy" id="443612"/>
    <lineage>
        <taxon>Bacteria</taxon>
        <taxon>Pseudomonadati</taxon>
        <taxon>Bacteroidota</taxon>
        <taxon>Flavobacteriia</taxon>
        <taxon>Flavobacteriales</taxon>
        <taxon>Flavobacteriaceae</taxon>
        <taxon>Flavobacterium</taxon>
    </lineage>
</organism>
<evidence type="ECO:0000313" key="1">
    <source>
        <dbReference type="EMBL" id="MRX67154.1"/>
    </source>
</evidence>